<evidence type="ECO:0000256" key="4">
    <source>
        <dbReference type="ARBA" id="ARBA00011738"/>
    </source>
</evidence>
<dbReference type="FunFam" id="3.40.1500.10:FF:000001">
    <property type="entry name" value="Oxygen-dependent coproporphyrinogen-III oxidase"/>
    <property type="match status" value="1"/>
</dbReference>
<comment type="pathway">
    <text evidence="2">Porphyrin-containing compound metabolism; protoporphyrin-IX biosynthesis; protoporphyrinogen-IX from coproporphyrinogen-III (O2 route): step 1/1.</text>
</comment>
<dbReference type="AlphaFoldDB" id="A0A3B1A8Z2"/>
<evidence type="ECO:0000256" key="3">
    <source>
        <dbReference type="ARBA" id="ARBA00010644"/>
    </source>
</evidence>
<comment type="function">
    <text evidence="11">Involved in the heme biosynthesis. Catalyzes the aerobic oxidative decarboxylation of propionate groups of rings A and B of coproporphyrinogen-III to yield the vinyl groups in protoporphyrinogen-IX.</text>
</comment>
<comment type="catalytic activity">
    <reaction evidence="10">
        <text>coproporphyrinogen III + O2 + 2 H(+) = protoporphyrinogen IX + 2 CO2 + 2 H2O</text>
        <dbReference type="Rhea" id="RHEA:18257"/>
        <dbReference type="ChEBI" id="CHEBI:15377"/>
        <dbReference type="ChEBI" id="CHEBI:15378"/>
        <dbReference type="ChEBI" id="CHEBI:15379"/>
        <dbReference type="ChEBI" id="CHEBI:16526"/>
        <dbReference type="ChEBI" id="CHEBI:57307"/>
        <dbReference type="ChEBI" id="CHEBI:57309"/>
        <dbReference type="EC" id="1.3.3.3"/>
    </reaction>
</comment>
<dbReference type="NCBIfam" id="NF003727">
    <property type="entry name" value="PRK05330.1"/>
    <property type="match status" value="1"/>
</dbReference>
<evidence type="ECO:0000256" key="6">
    <source>
        <dbReference type="ARBA" id="ARBA00022490"/>
    </source>
</evidence>
<protein>
    <recommendedName>
        <fullName evidence="5">coproporphyrinogen oxidase</fullName>
        <ecNumber evidence="5">1.3.3.3</ecNumber>
    </recommendedName>
</protein>
<dbReference type="SUPFAM" id="SSF102886">
    <property type="entry name" value="Coproporphyrinogen III oxidase"/>
    <property type="match status" value="1"/>
</dbReference>
<dbReference type="Gene3D" id="3.40.1500.10">
    <property type="entry name" value="Coproporphyrinogen III oxidase, aerobic"/>
    <property type="match status" value="1"/>
</dbReference>
<dbReference type="HAMAP" id="MF_00333">
    <property type="entry name" value="Coprogen_oxidas"/>
    <property type="match status" value="1"/>
</dbReference>
<dbReference type="EMBL" id="UOFV01000087">
    <property type="protein sequence ID" value="VAW96493.1"/>
    <property type="molecule type" value="Genomic_DNA"/>
</dbReference>
<evidence type="ECO:0000256" key="7">
    <source>
        <dbReference type="ARBA" id="ARBA00023002"/>
    </source>
</evidence>
<dbReference type="InterPro" id="IPR036406">
    <property type="entry name" value="Coprogen_oxidase_aer_sf"/>
</dbReference>
<reference evidence="12" key="1">
    <citation type="submission" date="2018-06" db="EMBL/GenBank/DDBJ databases">
        <authorList>
            <person name="Zhirakovskaya E."/>
        </authorList>
    </citation>
    <scope>NUCLEOTIDE SEQUENCE</scope>
</reference>
<keyword evidence="8" id="KW-0350">Heme biosynthesis</keyword>
<evidence type="ECO:0000256" key="11">
    <source>
        <dbReference type="ARBA" id="ARBA00059657"/>
    </source>
</evidence>
<evidence type="ECO:0000256" key="8">
    <source>
        <dbReference type="ARBA" id="ARBA00023133"/>
    </source>
</evidence>
<evidence type="ECO:0000256" key="5">
    <source>
        <dbReference type="ARBA" id="ARBA00012869"/>
    </source>
</evidence>
<evidence type="ECO:0000256" key="1">
    <source>
        <dbReference type="ARBA" id="ARBA00004496"/>
    </source>
</evidence>
<dbReference type="PANTHER" id="PTHR10755">
    <property type="entry name" value="COPROPORPHYRINOGEN III OXIDASE, MITOCHONDRIAL"/>
    <property type="match status" value="1"/>
</dbReference>
<comment type="similarity">
    <text evidence="3">Belongs to the aerobic coproporphyrinogen-III oxidase family.</text>
</comment>
<gene>
    <name evidence="12" type="ORF">MNBD_GAMMA19-808</name>
</gene>
<accession>A0A3B1A8Z2</accession>
<dbReference type="GO" id="GO:0006782">
    <property type="term" value="P:protoporphyrinogen IX biosynthetic process"/>
    <property type="evidence" value="ECO:0007669"/>
    <property type="project" value="TreeGrafter"/>
</dbReference>
<organism evidence="12">
    <name type="scientific">hydrothermal vent metagenome</name>
    <dbReference type="NCBI Taxonomy" id="652676"/>
    <lineage>
        <taxon>unclassified sequences</taxon>
        <taxon>metagenomes</taxon>
        <taxon>ecological metagenomes</taxon>
    </lineage>
</organism>
<keyword evidence="6" id="KW-0963">Cytoplasm</keyword>
<keyword evidence="7 12" id="KW-0560">Oxidoreductase</keyword>
<dbReference type="InterPro" id="IPR018375">
    <property type="entry name" value="Coprogen_oxidase_CS"/>
</dbReference>
<evidence type="ECO:0000256" key="2">
    <source>
        <dbReference type="ARBA" id="ARBA00005168"/>
    </source>
</evidence>
<evidence type="ECO:0000313" key="12">
    <source>
        <dbReference type="EMBL" id="VAW96493.1"/>
    </source>
</evidence>
<dbReference type="GO" id="GO:0005737">
    <property type="term" value="C:cytoplasm"/>
    <property type="evidence" value="ECO:0007669"/>
    <property type="project" value="UniProtKB-SubCell"/>
</dbReference>
<evidence type="ECO:0000256" key="9">
    <source>
        <dbReference type="ARBA" id="ARBA00023244"/>
    </source>
</evidence>
<comment type="subunit">
    <text evidence="4">Homodimer.</text>
</comment>
<name>A0A3B1A8Z2_9ZZZZ</name>
<keyword evidence="9" id="KW-0627">Porphyrin biosynthesis</keyword>
<dbReference type="PANTHER" id="PTHR10755:SF0">
    <property type="entry name" value="OXYGEN-DEPENDENT COPROPORPHYRINOGEN-III OXIDASE, MITOCHONDRIAL"/>
    <property type="match status" value="1"/>
</dbReference>
<dbReference type="Pfam" id="PF01218">
    <property type="entry name" value="Coprogen_oxidas"/>
    <property type="match status" value="1"/>
</dbReference>
<sequence>MSNPDIQAIKTYLLDLQDHICAGITEEDGSARFFEDNWERETGGGGGRTRVLTDGAAFEQAGVNFSHVSGGSLPASATAHRPELAGRTFEAMGVSLVIHPKNPYAPTSHANVRFFVAEKEGEDPIWWFGGGFDLTPYYPFEEDVLHWHQVSKKACDPFGDNVYDRYKKWCDEYFFLKHRGETRGVGGLFFDDLNEGGFEHCFKFMQSIGDHYLEAYRPIVARRKNTEYGEQERDFQLYRRGRYVEYNLVYDRGTLFGLQTGGRTESILMSLPPLVKWRYDWKPEAGSPEAKLYEGFLHPRNWLEELA</sequence>
<dbReference type="InterPro" id="IPR001260">
    <property type="entry name" value="Coprogen_oxidase_aer"/>
</dbReference>
<proteinExistence type="inferred from homology"/>
<dbReference type="EC" id="1.3.3.3" evidence="5"/>
<dbReference type="PRINTS" id="PR00073">
    <property type="entry name" value="COPRGNOXDASE"/>
</dbReference>
<dbReference type="PIRSF" id="PIRSF000166">
    <property type="entry name" value="Coproporphyri_ox"/>
    <property type="match status" value="1"/>
</dbReference>
<evidence type="ECO:0000256" key="10">
    <source>
        <dbReference type="ARBA" id="ARBA00049102"/>
    </source>
</evidence>
<comment type="subcellular location">
    <subcellularLocation>
        <location evidence="1">Cytoplasm</location>
    </subcellularLocation>
</comment>
<dbReference type="PROSITE" id="PS01021">
    <property type="entry name" value="COPROGEN_OXIDASE"/>
    <property type="match status" value="1"/>
</dbReference>
<dbReference type="GO" id="GO:0004109">
    <property type="term" value="F:coproporphyrinogen oxidase activity"/>
    <property type="evidence" value="ECO:0007669"/>
    <property type="project" value="UniProtKB-EC"/>
</dbReference>